<evidence type="ECO:0000256" key="2">
    <source>
        <dbReference type="SAM" id="SignalP"/>
    </source>
</evidence>
<name>A0A443JK15_9RHOB</name>
<comment type="caution">
    <text evidence="3">The sequence shown here is derived from an EMBL/GenBank/DDBJ whole genome shotgun (WGS) entry which is preliminary data.</text>
</comment>
<protein>
    <recommendedName>
        <fullName evidence="5">DUF1236 domain-containing protein</fullName>
    </recommendedName>
</protein>
<dbReference type="Proteomes" id="UP000284476">
    <property type="component" value="Unassembled WGS sequence"/>
</dbReference>
<evidence type="ECO:0008006" key="5">
    <source>
        <dbReference type="Google" id="ProtNLM"/>
    </source>
</evidence>
<organism evidence="3 4">
    <name type="scientific">Paenirhodobacter populi</name>
    <dbReference type="NCBI Taxonomy" id="2306993"/>
    <lineage>
        <taxon>Bacteria</taxon>
        <taxon>Pseudomonadati</taxon>
        <taxon>Pseudomonadota</taxon>
        <taxon>Alphaproteobacteria</taxon>
        <taxon>Rhodobacterales</taxon>
        <taxon>Rhodobacter group</taxon>
        <taxon>Paenirhodobacter</taxon>
    </lineage>
</organism>
<feature type="chain" id="PRO_5019415691" description="DUF1236 domain-containing protein" evidence="2">
    <location>
        <begin position="27"/>
        <end position="124"/>
    </location>
</feature>
<feature type="compositionally biased region" description="Low complexity" evidence="1">
    <location>
        <begin position="52"/>
        <end position="66"/>
    </location>
</feature>
<sequence>MRMKNAILIAATTAFTLGLAAPAVMAQQPGPQQKPVAAVGCQQGQKQPCAKQVAAKPAPQTAQTAPRIGDSARKAPPLQQARNSRLPAPPKNQHYRVLDDRVVRVDDKTMKVVAVIGMVKDILK</sequence>
<keyword evidence="2" id="KW-0732">Signal</keyword>
<dbReference type="AlphaFoldDB" id="A0A443JK15"/>
<evidence type="ECO:0000256" key="1">
    <source>
        <dbReference type="SAM" id="MobiDB-lite"/>
    </source>
</evidence>
<reference evidence="3 4" key="1">
    <citation type="submission" date="2019-01" db="EMBL/GenBank/DDBJ databases">
        <title>Sinorhodobacter populi sp. nov. isolated from the symptomatic bark tissue of Populus euramericana canker.</title>
        <authorList>
            <person name="Xu G."/>
        </authorList>
    </citation>
    <scope>NUCLEOTIDE SEQUENCE [LARGE SCALE GENOMIC DNA]</scope>
    <source>
        <strain evidence="3 4">SK2B-1</strain>
    </source>
</reference>
<accession>A0A443JK15</accession>
<gene>
    <name evidence="3" type="ORF">D2T30_10920</name>
</gene>
<proteinExistence type="predicted"/>
<dbReference type="RefSeq" id="WP_128208894.1">
    <property type="nucleotide sequence ID" value="NZ_JBHRSO010000041.1"/>
</dbReference>
<dbReference type="Gene3D" id="3.10.450.160">
    <property type="entry name" value="inner membrane protein cigr"/>
    <property type="match status" value="1"/>
</dbReference>
<feature type="signal peptide" evidence="2">
    <location>
        <begin position="1"/>
        <end position="26"/>
    </location>
</feature>
<dbReference type="EMBL" id="SAUZ01000011">
    <property type="protein sequence ID" value="RWR20874.1"/>
    <property type="molecule type" value="Genomic_DNA"/>
</dbReference>
<evidence type="ECO:0000313" key="4">
    <source>
        <dbReference type="Proteomes" id="UP000284476"/>
    </source>
</evidence>
<evidence type="ECO:0000313" key="3">
    <source>
        <dbReference type="EMBL" id="RWR20874.1"/>
    </source>
</evidence>
<reference evidence="3 4" key="2">
    <citation type="submission" date="2019-01" db="EMBL/GenBank/DDBJ databases">
        <authorList>
            <person name="Li Y."/>
        </authorList>
    </citation>
    <scope>NUCLEOTIDE SEQUENCE [LARGE SCALE GENOMIC DNA]</scope>
    <source>
        <strain evidence="3 4">SK2B-1</strain>
    </source>
</reference>
<feature type="region of interest" description="Disordered" evidence="1">
    <location>
        <begin position="52"/>
        <end position="92"/>
    </location>
</feature>